<comment type="caution">
    <text evidence="2">The sequence shown here is derived from an EMBL/GenBank/DDBJ whole genome shotgun (WGS) entry which is preliminary data.</text>
</comment>
<feature type="compositionally biased region" description="Basic and acidic residues" evidence="1">
    <location>
        <begin position="61"/>
        <end position="78"/>
    </location>
</feature>
<organism evidence="2 3">
    <name type="scientific">Ameca splendens</name>
    <dbReference type="NCBI Taxonomy" id="208324"/>
    <lineage>
        <taxon>Eukaryota</taxon>
        <taxon>Metazoa</taxon>
        <taxon>Chordata</taxon>
        <taxon>Craniata</taxon>
        <taxon>Vertebrata</taxon>
        <taxon>Euteleostomi</taxon>
        <taxon>Actinopterygii</taxon>
        <taxon>Neopterygii</taxon>
        <taxon>Teleostei</taxon>
        <taxon>Neoteleostei</taxon>
        <taxon>Acanthomorphata</taxon>
        <taxon>Ovalentaria</taxon>
        <taxon>Atherinomorphae</taxon>
        <taxon>Cyprinodontiformes</taxon>
        <taxon>Goodeidae</taxon>
        <taxon>Ameca</taxon>
    </lineage>
</organism>
<accession>A0ABV0XWV9</accession>
<protein>
    <submittedName>
        <fullName evidence="2">Uncharacterized protein</fullName>
    </submittedName>
</protein>
<keyword evidence="3" id="KW-1185">Reference proteome</keyword>
<evidence type="ECO:0000313" key="3">
    <source>
        <dbReference type="Proteomes" id="UP001469553"/>
    </source>
</evidence>
<reference evidence="2 3" key="1">
    <citation type="submission" date="2021-06" db="EMBL/GenBank/DDBJ databases">
        <authorList>
            <person name="Palmer J.M."/>
        </authorList>
    </citation>
    <scope>NUCLEOTIDE SEQUENCE [LARGE SCALE GENOMIC DNA]</scope>
    <source>
        <strain evidence="2 3">AS_MEX2019</strain>
        <tissue evidence="2">Muscle</tissue>
    </source>
</reference>
<feature type="compositionally biased region" description="Acidic residues" evidence="1">
    <location>
        <begin position="79"/>
        <end position="89"/>
    </location>
</feature>
<evidence type="ECO:0000256" key="1">
    <source>
        <dbReference type="SAM" id="MobiDB-lite"/>
    </source>
</evidence>
<feature type="non-terminal residue" evidence="2">
    <location>
        <position position="89"/>
    </location>
</feature>
<feature type="region of interest" description="Disordered" evidence="1">
    <location>
        <begin position="52"/>
        <end position="89"/>
    </location>
</feature>
<dbReference type="EMBL" id="JAHRIP010016029">
    <property type="protein sequence ID" value="MEQ2286013.1"/>
    <property type="molecule type" value="Genomic_DNA"/>
</dbReference>
<sequence>MEKFRNDFDNRYTYIQDLLNKASALELEFLDDDNTRDIIFLSITAKVEEMAEDDSTLNERLAAEPEGDHQSSHRGDDDKEKEEEAETQS</sequence>
<dbReference type="Proteomes" id="UP001469553">
    <property type="component" value="Unassembled WGS sequence"/>
</dbReference>
<name>A0ABV0XWV9_9TELE</name>
<evidence type="ECO:0000313" key="2">
    <source>
        <dbReference type="EMBL" id="MEQ2286013.1"/>
    </source>
</evidence>
<proteinExistence type="predicted"/>
<gene>
    <name evidence="2" type="ORF">AMECASPLE_037847</name>
</gene>